<keyword evidence="2" id="KW-1185">Reference proteome</keyword>
<protein>
    <recommendedName>
        <fullName evidence="3">DUF2380 domain-containing protein</fullName>
    </recommendedName>
</protein>
<accession>A0A1W2EFF9</accession>
<sequence length="197" mass="21650">MIVTKLCQAARARQARLFPVVAALLPALLILPSLAGTPGAMAQEQKAEDAREEVAILPFELIDSSLEGDMMGENPDETKRLERLAPMLREDFETLPHFDAIDVSPVAEDVKQVNLQACGNCGITFGEKLGADIVVLGTVQKVSNLILNINAYVFDVESGEQIARGSADIRSNTDESWKRGLNYLWENVLQRQLEDRG</sequence>
<reference evidence="1 2" key="1">
    <citation type="submission" date="2017-04" db="EMBL/GenBank/DDBJ databases">
        <authorList>
            <person name="Afonso C.L."/>
            <person name="Miller P.J."/>
            <person name="Scott M.A."/>
            <person name="Spackman E."/>
            <person name="Goraichik I."/>
            <person name="Dimitrov K.M."/>
            <person name="Suarez D.L."/>
            <person name="Swayne D.E."/>
        </authorList>
    </citation>
    <scope>NUCLEOTIDE SEQUENCE [LARGE SCALE GENOMIC DNA]</scope>
    <source>
        <strain evidence="1 2">CGMCC 1.10972</strain>
    </source>
</reference>
<dbReference type="InterPro" id="IPR021698">
    <property type="entry name" value="DUF3280"/>
</dbReference>
<gene>
    <name evidence="1" type="ORF">SAMN06297251_12467</name>
</gene>
<dbReference type="Gene3D" id="3.40.50.10070">
    <property type="entry name" value="TolB, N-terminal domain"/>
    <property type="match status" value="1"/>
</dbReference>
<evidence type="ECO:0000313" key="1">
    <source>
        <dbReference type="EMBL" id="SMD08172.1"/>
    </source>
</evidence>
<name>A0A1W2EFF9_9HYPH</name>
<dbReference type="RefSeq" id="WP_084412205.1">
    <property type="nucleotide sequence ID" value="NZ_FWXR01000024.1"/>
</dbReference>
<proteinExistence type="predicted"/>
<organism evidence="1 2">
    <name type="scientific">Fulvimarina manganoxydans</name>
    <dbReference type="NCBI Taxonomy" id="937218"/>
    <lineage>
        <taxon>Bacteria</taxon>
        <taxon>Pseudomonadati</taxon>
        <taxon>Pseudomonadota</taxon>
        <taxon>Alphaproteobacteria</taxon>
        <taxon>Hyphomicrobiales</taxon>
        <taxon>Aurantimonadaceae</taxon>
        <taxon>Fulvimarina</taxon>
    </lineage>
</organism>
<dbReference type="EMBL" id="FWXR01000024">
    <property type="protein sequence ID" value="SMD08172.1"/>
    <property type="molecule type" value="Genomic_DNA"/>
</dbReference>
<dbReference type="SUPFAM" id="SSF52964">
    <property type="entry name" value="TolB, N-terminal domain"/>
    <property type="match status" value="1"/>
</dbReference>
<evidence type="ECO:0000313" key="2">
    <source>
        <dbReference type="Proteomes" id="UP000192656"/>
    </source>
</evidence>
<dbReference type="OrthoDB" id="8089716at2"/>
<dbReference type="STRING" id="937218.SAMN06297251_12467"/>
<dbReference type="AlphaFoldDB" id="A0A1W2EFF9"/>
<evidence type="ECO:0008006" key="3">
    <source>
        <dbReference type="Google" id="ProtNLM"/>
    </source>
</evidence>
<dbReference type="Proteomes" id="UP000192656">
    <property type="component" value="Unassembled WGS sequence"/>
</dbReference>
<dbReference type="Pfam" id="PF11684">
    <property type="entry name" value="DUF3280"/>
    <property type="match status" value="1"/>
</dbReference>